<keyword evidence="3 6" id="KW-0479">Metal-binding</keyword>
<dbReference type="OrthoDB" id="7596534at2"/>
<accession>A0A1N7N8U0</accession>
<dbReference type="GO" id="GO:0005506">
    <property type="term" value="F:iron ion binding"/>
    <property type="evidence" value="ECO:0007669"/>
    <property type="project" value="InterPro"/>
</dbReference>
<name>A0A1N7N8U0_9RHOB</name>
<feature type="chain" id="PRO_5013224360" evidence="8">
    <location>
        <begin position="22"/>
        <end position="149"/>
    </location>
</feature>
<evidence type="ECO:0000313" key="9">
    <source>
        <dbReference type="EMBL" id="SIS94736.1"/>
    </source>
</evidence>
<gene>
    <name evidence="9" type="ORF">SAMN05421580_10798</name>
</gene>
<dbReference type="InterPro" id="IPR015984">
    <property type="entry name" value="Cyt_c_prime_subgr"/>
</dbReference>
<proteinExistence type="predicted"/>
<keyword evidence="5 6" id="KW-0408">Iron</keyword>
<reference evidence="10" key="1">
    <citation type="submission" date="2017-01" db="EMBL/GenBank/DDBJ databases">
        <authorList>
            <person name="Varghese N."/>
            <person name="Submissions S."/>
        </authorList>
    </citation>
    <scope>NUCLEOTIDE SEQUENCE [LARGE SCALE GENOMIC DNA]</scope>
    <source>
        <strain evidence="10">DSM 19945</strain>
    </source>
</reference>
<dbReference type="RefSeq" id="WP_076485143.1">
    <property type="nucleotide sequence ID" value="NZ_FTOG01000007.1"/>
</dbReference>
<sequence length="149" mass="15197">MRKILLTLPVAALVLGTAAYADGMETVKARHAYFKSLGGAMKAMSGVAKSYDADAAKAEAAKLAAILETDAGPLFAPGTSADDFPGESEAKASIWENMDDFGAKAKAMHVAGAELIAAADTGEAAAFGAALKTLGGTCKACHDDYRVPE</sequence>
<keyword evidence="4" id="KW-0249">Electron transport</keyword>
<organism evidence="9 10">
    <name type="scientific">Rhodobacter aestuarii</name>
    <dbReference type="NCBI Taxonomy" id="453582"/>
    <lineage>
        <taxon>Bacteria</taxon>
        <taxon>Pseudomonadati</taxon>
        <taxon>Pseudomonadota</taxon>
        <taxon>Alphaproteobacteria</taxon>
        <taxon>Rhodobacterales</taxon>
        <taxon>Rhodobacter group</taxon>
        <taxon>Rhodobacter</taxon>
    </lineage>
</organism>
<dbReference type="InterPro" id="IPR010980">
    <property type="entry name" value="Cyt_c/b562"/>
</dbReference>
<dbReference type="Gene3D" id="1.20.120.10">
    <property type="entry name" value="Cytochrome c/b562"/>
    <property type="match status" value="1"/>
</dbReference>
<dbReference type="GO" id="GO:0022900">
    <property type="term" value="P:electron transport chain"/>
    <property type="evidence" value="ECO:0007669"/>
    <property type="project" value="InterPro"/>
</dbReference>
<dbReference type="PRINTS" id="PR00608">
    <property type="entry name" value="CYTCHROMECII"/>
</dbReference>
<keyword evidence="2 7" id="KW-0349">Heme</keyword>
<dbReference type="SUPFAM" id="SSF47175">
    <property type="entry name" value="Cytochromes"/>
    <property type="match status" value="1"/>
</dbReference>
<evidence type="ECO:0000256" key="4">
    <source>
        <dbReference type="ARBA" id="ARBA00022982"/>
    </source>
</evidence>
<keyword evidence="1" id="KW-0813">Transport</keyword>
<dbReference type="PIRSF" id="PIRSF000027">
    <property type="entry name" value="Cytc_c_prime"/>
    <property type="match status" value="1"/>
</dbReference>
<dbReference type="GO" id="GO:0009055">
    <property type="term" value="F:electron transfer activity"/>
    <property type="evidence" value="ECO:0007669"/>
    <property type="project" value="InterPro"/>
</dbReference>
<keyword evidence="8" id="KW-0732">Signal</keyword>
<evidence type="ECO:0000256" key="6">
    <source>
        <dbReference type="PIRSR" id="PIRSR000027-1"/>
    </source>
</evidence>
<dbReference type="AlphaFoldDB" id="A0A1N7N8U0"/>
<dbReference type="GO" id="GO:0042597">
    <property type="term" value="C:periplasmic space"/>
    <property type="evidence" value="ECO:0007669"/>
    <property type="project" value="InterPro"/>
</dbReference>
<dbReference type="Proteomes" id="UP000186221">
    <property type="component" value="Unassembled WGS sequence"/>
</dbReference>
<feature type="signal peptide" evidence="8">
    <location>
        <begin position="1"/>
        <end position="21"/>
    </location>
</feature>
<protein>
    <submittedName>
        <fullName evidence="9">Cytochrome c556</fullName>
    </submittedName>
</protein>
<comment type="PTM">
    <text evidence="7">Binds 1 heme group per subunit.</text>
</comment>
<feature type="binding site" description="covalent" evidence="7">
    <location>
        <position position="141"/>
    </location>
    <ligand>
        <name>heme c</name>
        <dbReference type="ChEBI" id="CHEBI:61717"/>
    </ligand>
</feature>
<feature type="binding site" description="axial binding residue" evidence="6">
    <location>
        <position position="142"/>
    </location>
    <ligand>
        <name>heme c</name>
        <dbReference type="ChEBI" id="CHEBI:61717"/>
    </ligand>
    <ligandPart>
        <name>Fe</name>
        <dbReference type="ChEBI" id="CHEBI:18248"/>
    </ligandPart>
</feature>
<feature type="binding site" description="covalent" evidence="7">
    <location>
        <position position="138"/>
    </location>
    <ligand>
        <name>heme c</name>
        <dbReference type="ChEBI" id="CHEBI:61717"/>
    </ligand>
</feature>
<dbReference type="STRING" id="453582.SAMN05421580_10798"/>
<evidence type="ECO:0000256" key="7">
    <source>
        <dbReference type="PIRSR" id="PIRSR000027-2"/>
    </source>
</evidence>
<dbReference type="Pfam" id="PF01322">
    <property type="entry name" value="Cytochrom_C_2"/>
    <property type="match status" value="1"/>
</dbReference>
<evidence type="ECO:0000256" key="5">
    <source>
        <dbReference type="ARBA" id="ARBA00023004"/>
    </source>
</evidence>
<dbReference type="GO" id="GO:0020037">
    <property type="term" value="F:heme binding"/>
    <property type="evidence" value="ECO:0007669"/>
    <property type="project" value="InterPro"/>
</dbReference>
<keyword evidence="10" id="KW-1185">Reference proteome</keyword>
<evidence type="ECO:0000313" key="10">
    <source>
        <dbReference type="Proteomes" id="UP000186221"/>
    </source>
</evidence>
<dbReference type="InterPro" id="IPR012127">
    <property type="entry name" value="Cyt_c_prime"/>
</dbReference>
<evidence type="ECO:0000256" key="8">
    <source>
        <dbReference type="SAM" id="SignalP"/>
    </source>
</evidence>
<evidence type="ECO:0000256" key="1">
    <source>
        <dbReference type="ARBA" id="ARBA00022448"/>
    </source>
</evidence>
<dbReference type="EMBL" id="FTOG01000007">
    <property type="protein sequence ID" value="SIS94736.1"/>
    <property type="molecule type" value="Genomic_DNA"/>
</dbReference>
<dbReference type="PROSITE" id="PS51009">
    <property type="entry name" value="CYTCII"/>
    <property type="match status" value="1"/>
</dbReference>
<evidence type="ECO:0000256" key="2">
    <source>
        <dbReference type="ARBA" id="ARBA00022617"/>
    </source>
</evidence>
<dbReference type="InterPro" id="IPR002321">
    <property type="entry name" value="Cyt_c_II"/>
</dbReference>
<evidence type="ECO:0000256" key="3">
    <source>
        <dbReference type="ARBA" id="ARBA00022723"/>
    </source>
</evidence>